<reference evidence="2" key="1">
    <citation type="submission" date="2024-08" db="EMBL/GenBank/DDBJ databases">
        <authorList>
            <person name="Chaddad Z."/>
            <person name="Lamrabet M."/>
            <person name="Bouhnik O."/>
            <person name="Alami S."/>
            <person name="Wipf D."/>
            <person name="Courty P.E."/>
            <person name="Missbah El Idrissi M."/>
        </authorList>
    </citation>
    <scope>NUCLEOTIDE SEQUENCE</scope>
    <source>
        <strain evidence="2">LLZ17</strain>
    </source>
</reference>
<protein>
    <recommendedName>
        <fullName evidence="1">DUF6894 domain-containing protein</fullName>
    </recommendedName>
</protein>
<dbReference type="RefSeq" id="WP_369722095.1">
    <property type="nucleotide sequence ID" value="NZ_CP165734.1"/>
</dbReference>
<dbReference type="AlphaFoldDB" id="A0AB39XKE7"/>
<evidence type="ECO:0000313" key="2">
    <source>
        <dbReference type="EMBL" id="XDV57670.1"/>
    </source>
</evidence>
<evidence type="ECO:0000259" key="1">
    <source>
        <dbReference type="Pfam" id="PF21834"/>
    </source>
</evidence>
<accession>A0AB39XKE7</accession>
<feature type="domain" description="DUF6894" evidence="1">
    <location>
        <begin position="3"/>
        <end position="63"/>
    </location>
</feature>
<dbReference type="EMBL" id="CP165734">
    <property type="protein sequence ID" value="XDV57670.1"/>
    <property type="molecule type" value="Genomic_DNA"/>
</dbReference>
<gene>
    <name evidence="2" type="ORF">AB8Z38_35040</name>
</gene>
<dbReference type="InterPro" id="IPR054189">
    <property type="entry name" value="DUF6894"/>
</dbReference>
<dbReference type="Pfam" id="PF21834">
    <property type="entry name" value="DUF6894"/>
    <property type="match status" value="1"/>
</dbReference>
<proteinExistence type="predicted"/>
<organism evidence="2">
    <name type="scientific">Bradyrhizobium sp. LLZ17</name>
    <dbReference type="NCBI Taxonomy" id="3239388"/>
    <lineage>
        <taxon>Bacteria</taxon>
        <taxon>Pseudomonadati</taxon>
        <taxon>Pseudomonadota</taxon>
        <taxon>Alphaproteobacteria</taxon>
        <taxon>Hyphomicrobiales</taxon>
        <taxon>Nitrobacteraceae</taxon>
        <taxon>Bradyrhizobium</taxon>
    </lineage>
</organism>
<name>A0AB39XKE7_9BRAD</name>
<sequence length="87" mass="9781">MTRFFFHVHAGISVLDDVGLELPDIDAAQAAAIELSRQILNEEPEGPMWQDNEWRVQVSDSPGIGGQTFLLLQFSVWRDNAGRPFPE</sequence>